<feature type="chain" id="PRO_5008900811" evidence="2">
    <location>
        <begin position="31"/>
        <end position="115"/>
    </location>
</feature>
<organism evidence="3">
    <name type="scientific">Anthurium amnicola</name>
    <dbReference type="NCBI Taxonomy" id="1678845"/>
    <lineage>
        <taxon>Eukaryota</taxon>
        <taxon>Viridiplantae</taxon>
        <taxon>Streptophyta</taxon>
        <taxon>Embryophyta</taxon>
        <taxon>Tracheophyta</taxon>
        <taxon>Spermatophyta</taxon>
        <taxon>Magnoliopsida</taxon>
        <taxon>Liliopsida</taxon>
        <taxon>Araceae</taxon>
        <taxon>Pothoideae</taxon>
        <taxon>Potheae</taxon>
        <taxon>Anthurium</taxon>
    </lineage>
</organism>
<evidence type="ECO:0000256" key="2">
    <source>
        <dbReference type="SAM" id="SignalP"/>
    </source>
</evidence>
<accession>A0A1D1Z8V4</accession>
<feature type="non-terminal residue" evidence="3">
    <location>
        <position position="1"/>
    </location>
</feature>
<evidence type="ECO:0000313" key="3">
    <source>
        <dbReference type="EMBL" id="JAT63324.1"/>
    </source>
</evidence>
<sequence length="115" mass="12632">LLSSPTGGKVFLLFSISILVLFLSPPVSLSRGEGHRKKICCRHFGVSIGSSGSEIRLESEKNFGSDPGSTREFRFRVSFRIPEMNPKPPPPCRPPPPRPPLPARPAPPRPPPLRD</sequence>
<feature type="signal peptide" evidence="2">
    <location>
        <begin position="1"/>
        <end position="30"/>
    </location>
</feature>
<feature type="region of interest" description="Disordered" evidence="1">
    <location>
        <begin position="81"/>
        <end position="115"/>
    </location>
</feature>
<name>A0A1D1Z8V4_9ARAE</name>
<proteinExistence type="predicted"/>
<reference evidence="3" key="1">
    <citation type="submission" date="2015-07" db="EMBL/GenBank/DDBJ databases">
        <title>Transcriptome Assembly of Anthurium amnicola.</title>
        <authorList>
            <person name="Suzuki J."/>
        </authorList>
    </citation>
    <scope>NUCLEOTIDE SEQUENCE</scope>
</reference>
<feature type="compositionally biased region" description="Pro residues" evidence="1">
    <location>
        <begin position="85"/>
        <end position="115"/>
    </location>
</feature>
<dbReference type="AlphaFoldDB" id="A0A1D1Z8V4"/>
<keyword evidence="2" id="KW-0732">Signal</keyword>
<gene>
    <name evidence="3" type="ORF">g.111245</name>
</gene>
<feature type="non-terminal residue" evidence="3">
    <location>
        <position position="115"/>
    </location>
</feature>
<dbReference type="EMBL" id="GDJX01004612">
    <property type="protein sequence ID" value="JAT63324.1"/>
    <property type="molecule type" value="Transcribed_RNA"/>
</dbReference>
<protein>
    <submittedName>
        <fullName evidence="3">Uncharacterized protein</fullName>
    </submittedName>
</protein>
<evidence type="ECO:0000256" key="1">
    <source>
        <dbReference type="SAM" id="MobiDB-lite"/>
    </source>
</evidence>